<accession>A0A3B0YUJ6</accession>
<gene>
    <name evidence="2" type="ORF">MNBD_GAMMA12-3864</name>
</gene>
<sequence length="173" mass="20175">MFNLNYVDEQLQIPRESTKTGKVTSAALFFICTVALLLMFQSSVHGFDSRIILLPAAIISLYVATWRNIMVIDASKGIIEIRRGFIYPTFVITYRLCDFDRLVIRYHVFKKSRKLMNDLLNPNKHYYLCLVGHDKNFVEIDYFSDMRIAQLRAKKIANYAGLIYDQKAYPIED</sequence>
<reference evidence="2" key="1">
    <citation type="submission" date="2018-06" db="EMBL/GenBank/DDBJ databases">
        <authorList>
            <person name="Zhirakovskaya E."/>
        </authorList>
    </citation>
    <scope>NUCLEOTIDE SEQUENCE</scope>
</reference>
<dbReference type="AlphaFoldDB" id="A0A3B0YUJ6"/>
<keyword evidence="1" id="KW-1133">Transmembrane helix</keyword>
<feature type="transmembrane region" description="Helical" evidence="1">
    <location>
        <begin position="52"/>
        <end position="72"/>
    </location>
</feature>
<dbReference type="EMBL" id="UOFL01000143">
    <property type="protein sequence ID" value="VAW77999.1"/>
    <property type="molecule type" value="Genomic_DNA"/>
</dbReference>
<feature type="transmembrane region" description="Helical" evidence="1">
    <location>
        <begin position="20"/>
        <end position="40"/>
    </location>
</feature>
<proteinExistence type="predicted"/>
<evidence type="ECO:0000313" key="2">
    <source>
        <dbReference type="EMBL" id="VAW77999.1"/>
    </source>
</evidence>
<protein>
    <submittedName>
        <fullName evidence="2">Uncharacterized protein</fullName>
    </submittedName>
</protein>
<name>A0A3B0YUJ6_9ZZZZ</name>
<organism evidence="2">
    <name type="scientific">hydrothermal vent metagenome</name>
    <dbReference type="NCBI Taxonomy" id="652676"/>
    <lineage>
        <taxon>unclassified sequences</taxon>
        <taxon>metagenomes</taxon>
        <taxon>ecological metagenomes</taxon>
    </lineage>
</organism>
<keyword evidence="1" id="KW-0812">Transmembrane</keyword>
<evidence type="ECO:0000256" key="1">
    <source>
        <dbReference type="SAM" id="Phobius"/>
    </source>
</evidence>
<keyword evidence="1" id="KW-0472">Membrane</keyword>